<feature type="domain" description="Peptidase M14" evidence="3">
    <location>
        <begin position="34"/>
        <end position="361"/>
    </location>
</feature>
<dbReference type="GO" id="GO:0004181">
    <property type="term" value="F:metallocarboxypeptidase activity"/>
    <property type="evidence" value="ECO:0007669"/>
    <property type="project" value="InterPro"/>
</dbReference>
<dbReference type="InterPro" id="IPR000834">
    <property type="entry name" value="Peptidase_M14"/>
</dbReference>
<comment type="caution">
    <text evidence="4">The sequence shown here is derived from an EMBL/GenBank/DDBJ whole genome shotgun (WGS) entry which is preliminary data.</text>
</comment>
<sequence length="833" mass="94728">MKKIFTLAVLILISNLSFSQTKSPSEFLGYELGEQFTYHYKVVDYFYHLQNENPTRIKLIEYGRTNEDRPLLYAILTSADNLSQIESIRANNKERFSTGSTNNNTEDPAIVWLSYNVHGNEANSTEASMKTAYDLLTKSNNNDLLEKTIVIIDPCLNPDGRDRYVHWFRQQSNIIPDIDPIGREHHEPWPGGRQNHYLFDLNRDWAWLTQVESKARVKVYNEWMPHIHVDFHEQGYTSPYYFAPAAEPYHDLISDWQREFQVTIGKNNAAAFDANGWQYFTKEVFDLLYPSYGDTYPMFNGSIGMTYEQGGHSFAGLGIKLPTEDTLTLKDRLDHHYTSGMATIKTASENRKALLDNFSDYFSAPNRNMEKYKSFVISSQNNQAKIDDLLKLLNAHNIKFGKVGKSFSAKGFNYETLQESSFSISSDDILIPGDQPKSTLVNVLLAPNTNLSDSITYDITSWSLFHSYGLKGYALTTSISIKQEYKAPEYSNQVIKKSYAYLVPFQGINSHKFLAAALSNNFKVSLATEELTVEGKVFEKGTLIIMDRVNRNTVERFDDKLNKLLNDHKIVIESVSTGFVTAGPDLGSSAYKLIEKPKIALMSGEETSPLSFGENWYYFEQLVNYPIHIIRPDYFNKELLSQINTLILPNGRYQMLSKEKVSFIEEWVKNGNKLILIENAINSLDTSNSSISLKKISPSKSPGENEYNYKSRTKSYGNAERESTKNFTPGAIINYSLDNSHPISFGLGRSYRGLKTNSSTFELLKSGWNIGYIEDNAIIDGFVGTNLSEKMTGTLGFGSREFGGGEIIYFIDNPLLRCFWYEGLIIYGNAIFY</sequence>
<evidence type="ECO:0000256" key="1">
    <source>
        <dbReference type="PROSITE-ProRule" id="PRU01379"/>
    </source>
</evidence>
<dbReference type="Proteomes" id="UP000559010">
    <property type="component" value="Unassembled WGS sequence"/>
</dbReference>
<dbReference type="SUPFAM" id="SSF53187">
    <property type="entry name" value="Zn-dependent exopeptidases"/>
    <property type="match status" value="1"/>
</dbReference>
<dbReference type="SMART" id="SM00631">
    <property type="entry name" value="Zn_pept"/>
    <property type="match status" value="1"/>
</dbReference>
<proteinExistence type="inferred from homology"/>
<dbReference type="CDD" id="cd06238">
    <property type="entry name" value="M14-like"/>
    <property type="match status" value="1"/>
</dbReference>
<gene>
    <name evidence="4" type="ORF">HH304_00930</name>
</gene>
<organism evidence="4 5">
    <name type="scientific">Marinigracilibium pacificum</name>
    <dbReference type="NCBI Taxonomy" id="2729599"/>
    <lineage>
        <taxon>Bacteria</taxon>
        <taxon>Pseudomonadati</taxon>
        <taxon>Bacteroidota</taxon>
        <taxon>Cytophagia</taxon>
        <taxon>Cytophagales</taxon>
        <taxon>Flammeovirgaceae</taxon>
        <taxon>Marinigracilibium</taxon>
    </lineage>
</organism>
<keyword evidence="5" id="KW-1185">Reference proteome</keyword>
<dbReference type="GO" id="GO:0006508">
    <property type="term" value="P:proteolysis"/>
    <property type="evidence" value="ECO:0007669"/>
    <property type="project" value="InterPro"/>
</dbReference>
<dbReference type="SUPFAM" id="SSF52317">
    <property type="entry name" value="Class I glutamine amidotransferase-like"/>
    <property type="match status" value="1"/>
</dbReference>
<keyword evidence="2" id="KW-0732">Signal</keyword>
<protein>
    <submittedName>
        <fullName evidence="4">Zinc carboxypeptidase</fullName>
    </submittedName>
</protein>
<keyword evidence="4" id="KW-0121">Carboxypeptidase</keyword>
<keyword evidence="4" id="KW-0645">Protease</keyword>
<dbReference type="AlphaFoldDB" id="A0A848IXH1"/>
<dbReference type="Pfam" id="PF00246">
    <property type="entry name" value="Peptidase_M14"/>
    <property type="match status" value="1"/>
</dbReference>
<comment type="caution">
    <text evidence="1">Lacks conserved residue(s) required for the propagation of feature annotation.</text>
</comment>
<dbReference type="InterPro" id="IPR029062">
    <property type="entry name" value="Class_I_gatase-like"/>
</dbReference>
<feature type="chain" id="PRO_5032441617" evidence="2">
    <location>
        <begin position="20"/>
        <end position="833"/>
    </location>
</feature>
<name>A0A848IXH1_9BACT</name>
<accession>A0A848IXH1</accession>
<dbReference type="EMBL" id="JABBNU010000001">
    <property type="protein sequence ID" value="NMM46944.1"/>
    <property type="molecule type" value="Genomic_DNA"/>
</dbReference>
<dbReference type="RefSeq" id="WP_169677565.1">
    <property type="nucleotide sequence ID" value="NZ_JABBNU010000001.1"/>
</dbReference>
<comment type="similarity">
    <text evidence="1">Belongs to the peptidase M14 family.</text>
</comment>
<feature type="signal peptide" evidence="2">
    <location>
        <begin position="1"/>
        <end position="19"/>
    </location>
</feature>
<evidence type="ECO:0000313" key="4">
    <source>
        <dbReference type="EMBL" id="NMM46944.1"/>
    </source>
</evidence>
<dbReference type="PROSITE" id="PS52035">
    <property type="entry name" value="PEPTIDASE_M14"/>
    <property type="match status" value="1"/>
</dbReference>
<evidence type="ECO:0000256" key="2">
    <source>
        <dbReference type="SAM" id="SignalP"/>
    </source>
</evidence>
<evidence type="ECO:0000313" key="5">
    <source>
        <dbReference type="Proteomes" id="UP000559010"/>
    </source>
</evidence>
<reference evidence="4 5" key="1">
    <citation type="submission" date="2020-04" db="EMBL/GenBank/DDBJ databases">
        <title>Flammeovirgaceae bacterium KN852 isolated from deep sea.</title>
        <authorList>
            <person name="Zhang D.-C."/>
        </authorList>
    </citation>
    <scope>NUCLEOTIDE SEQUENCE [LARGE SCALE GENOMIC DNA]</scope>
    <source>
        <strain evidence="4 5">KN852</strain>
    </source>
</reference>
<dbReference type="GO" id="GO:0008270">
    <property type="term" value="F:zinc ion binding"/>
    <property type="evidence" value="ECO:0007669"/>
    <property type="project" value="InterPro"/>
</dbReference>
<dbReference type="Gene3D" id="3.40.630.10">
    <property type="entry name" value="Zn peptidases"/>
    <property type="match status" value="1"/>
</dbReference>
<keyword evidence="4" id="KW-0378">Hydrolase</keyword>
<evidence type="ECO:0000259" key="3">
    <source>
        <dbReference type="PROSITE" id="PS52035"/>
    </source>
</evidence>